<protein>
    <submittedName>
        <fullName evidence="2">Uncharacterized protein</fullName>
    </submittedName>
</protein>
<reference evidence="2 3" key="1">
    <citation type="submission" date="2024-09" db="EMBL/GenBank/DDBJ databases">
        <authorList>
            <person name="Sun Q."/>
            <person name="Mori K."/>
        </authorList>
    </citation>
    <scope>NUCLEOTIDE SEQUENCE [LARGE SCALE GENOMIC DNA]</scope>
    <source>
        <strain evidence="2 3">CCM 7659</strain>
    </source>
</reference>
<comment type="caution">
    <text evidence="2">The sequence shown here is derived from an EMBL/GenBank/DDBJ whole genome shotgun (WGS) entry which is preliminary data.</text>
</comment>
<evidence type="ECO:0000313" key="2">
    <source>
        <dbReference type="EMBL" id="MFB9258498.1"/>
    </source>
</evidence>
<evidence type="ECO:0000313" key="3">
    <source>
        <dbReference type="Proteomes" id="UP001589700"/>
    </source>
</evidence>
<dbReference type="Proteomes" id="UP001589700">
    <property type="component" value="Unassembled WGS sequence"/>
</dbReference>
<sequence length="283" mass="29986">MIAVALVAMFVYLVGFGNDTQQSGQAEGESATETSASAEPAGLDTEESIALLEGAGIDVVMAPPVPEAPERWGDYVLNDSWDGQVRVFEGSGVESIRGKDDGRFPATMNGCGSQMYFVTFRSVADPVQLEAQLINAVDEPVASEVLDNGWMLGTNCATPSFAFHSSDAEGNLTDVAYTVHEYRQSSVAQATPPTQAQSPAASQSAPPQTAAPQPAAPSEPTFVHCVPGLSSNAVYSDGSTRRDTRCPEQRALEAERVCGGLYGWQEVSRERYIELCGVEPPTG</sequence>
<gene>
    <name evidence="2" type="ORF">ACFFVD_01635</name>
</gene>
<proteinExistence type="predicted"/>
<keyword evidence="3" id="KW-1185">Reference proteome</keyword>
<dbReference type="EMBL" id="JBHMDY010000001">
    <property type="protein sequence ID" value="MFB9258498.1"/>
    <property type="molecule type" value="Genomic_DNA"/>
</dbReference>
<feature type="compositionally biased region" description="Low complexity" evidence="1">
    <location>
        <begin position="188"/>
        <end position="221"/>
    </location>
</feature>
<feature type="compositionally biased region" description="Low complexity" evidence="1">
    <location>
        <begin position="26"/>
        <end position="42"/>
    </location>
</feature>
<organism evidence="2 3">
    <name type="scientific">Dietzia aerolata</name>
    <dbReference type="NCBI Taxonomy" id="595984"/>
    <lineage>
        <taxon>Bacteria</taxon>
        <taxon>Bacillati</taxon>
        <taxon>Actinomycetota</taxon>
        <taxon>Actinomycetes</taxon>
        <taxon>Mycobacteriales</taxon>
        <taxon>Dietziaceae</taxon>
        <taxon>Dietzia</taxon>
    </lineage>
</organism>
<evidence type="ECO:0000256" key="1">
    <source>
        <dbReference type="SAM" id="MobiDB-lite"/>
    </source>
</evidence>
<feature type="region of interest" description="Disordered" evidence="1">
    <location>
        <begin position="184"/>
        <end position="222"/>
    </location>
</feature>
<accession>A0ABV5JN05</accession>
<name>A0ABV5JN05_9ACTN</name>
<feature type="region of interest" description="Disordered" evidence="1">
    <location>
        <begin position="22"/>
        <end position="42"/>
    </location>
</feature>